<protein>
    <submittedName>
        <fullName evidence="1">Uncharacterized protein</fullName>
    </submittedName>
</protein>
<accession>A0ABP8M269</accession>
<evidence type="ECO:0000313" key="1">
    <source>
        <dbReference type="EMBL" id="GAA4441586.1"/>
    </source>
</evidence>
<sequence>MVILLLFTQCDAMTEEEPLPSAKQATTKAPDGVTTTLQTITTMDGAIAQVECSQEILPSGEIILMCMPAQWNGELILYAHGYVPEFEELALPDEAAIYMPLFTSFGYAFATTSYGENGIAVQSGLEDMINLRERFIQRYSAPRLIYLTGGSQGALITTLAMERHPELFSGGLSLCGPCGYFQGQLNYYGNFRVLFDYFFPGVLPGDAVHIPTELSAGWESYYVPLVLQAISQNPEATLKLLRTAQAPYDANVPGSIETTVIGVLTYDVRYIENAKRVFGGQPFDNEKQVYFGTGSFREDVRLNLKVQRFSADKTALREIRKNYETSGELSKPLVSGHTTKDPIVLYWNMPLYQAKTVLKGTSPLFSALPVDRYGHCTFTEQEIITAFGLLSQKVKGQELLARECDATGKIIRAVTVLKR</sequence>
<organism evidence="1 2">
    <name type="scientific">Pontibacter saemangeumensis</name>
    <dbReference type="NCBI Taxonomy" id="1084525"/>
    <lineage>
        <taxon>Bacteria</taxon>
        <taxon>Pseudomonadati</taxon>
        <taxon>Bacteroidota</taxon>
        <taxon>Cytophagia</taxon>
        <taxon>Cytophagales</taxon>
        <taxon>Hymenobacteraceae</taxon>
        <taxon>Pontibacter</taxon>
    </lineage>
</organism>
<gene>
    <name evidence="1" type="ORF">GCM10023188_40280</name>
</gene>
<evidence type="ECO:0000313" key="2">
    <source>
        <dbReference type="Proteomes" id="UP001500552"/>
    </source>
</evidence>
<comment type="caution">
    <text evidence="1">The sequence shown here is derived from an EMBL/GenBank/DDBJ whole genome shotgun (WGS) entry which is preliminary data.</text>
</comment>
<dbReference type="Proteomes" id="UP001500552">
    <property type="component" value="Unassembled WGS sequence"/>
</dbReference>
<reference evidence="2" key="1">
    <citation type="journal article" date="2019" name="Int. J. Syst. Evol. Microbiol.">
        <title>The Global Catalogue of Microorganisms (GCM) 10K type strain sequencing project: providing services to taxonomists for standard genome sequencing and annotation.</title>
        <authorList>
            <consortium name="The Broad Institute Genomics Platform"/>
            <consortium name="The Broad Institute Genome Sequencing Center for Infectious Disease"/>
            <person name="Wu L."/>
            <person name="Ma J."/>
        </authorList>
    </citation>
    <scope>NUCLEOTIDE SEQUENCE [LARGE SCALE GENOMIC DNA]</scope>
    <source>
        <strain evidence="2">JCM 17926</strain>
    </source>
</reference>
<dbReference type="Gene3D" id="3.40.50.1820">
    <property type="entry name" value="alpha/beta hydrolase"/>
    <property type="match status" value="1"/>
</dbReference>
<name>A0ABP8M269_9BACT</name>
<dbReference type="EMBL" id="BAABHC010000029">
    <property type="protein sequence ID" value="GAA4441586.1"/>
    <property type="molecule type" value="Genomic_DNA"/>
</dbReference>
<proteinExistence type="predicted"/>
<dbReference type="SUPFAM" id="SSF53474">
    <property type="entry name" value="alpha/beta-Hydrolases"/>
    <property type="match status" value="1"/>
</dbReference>
<dbReference type="InterPro" id="IPR029058">
    <property type="entry name" value="AB_hydrolase_fold"/>
</dbReference>
<keyword evidence="2" id="KW-1185">Reference proteome</keyword>